<dbReference type="AlphaFoldDB" id="A5DZX7"/>
<accession>A5DZX7</accession>
<dbReference type="GO" id="GO:0008270">
    <property type="term" value="F:zinc ion binding"/>
    <property type="evidence" value="ECO:0007669"/>
    <property type="project" value="UniProtKB-KW"/>
</dbReference>
<evidence type="ECO:0000256" key="5">
    <source>
        <dbReference type="SAM" id="MobiDB-lite"/>
    </source>
</evidence>
<evidence type="ECO:0000259" key="6">
    <source>
        <dbReference type="PROSITE" id="PS50178"/>
    </source>
</evidence>
<dbReference type="OrthoDB" id="5352132at2759"/>
<keyword evidence="8" id="KW-1185">Reference proteome</keyword>
<dbReference type="GeneID" id="5233228"/>
<dbReference type="OMA" id="RISEPTH"/>
<feature type="region of interest" description="Disordered" evidence="5">
    <location>
        <begin position="48"/>
        <end position="90"/>
    </location>
</feature>
<dbReference type="SMART" id="SM00064">
    <property type="entry name" value="FYVE"/>
    <property type="match status" value="1"/>
</dbReference>
<dbReference type="PANTHER" id="PTHR23164:SF30">
    <property type="entry name" value="EARLY ENDOSOME ANTIGEN 1"/>
    <property type="match status" value="1"/>
</dbReference>
<evidence type="ECO:0000313" key="8">
    <source>
        <dbReference type="Proteomes" id="UP000001996"/>
    </source>
</evidence>
<evidence type="ECO:0000313" key="7">
    <source>
        <dbReference type="EMBL" id="EDK44735.1"/>
    </source>
</evidence>
<name>A5DZX7_LODEL</name>
<dbReference type="KEGG" id="lel:PVL30_003747"/>
<feature type="region of interest" description="Disordered" evidence="5">
    <location>
        <begin position="117"/>
        <end position="207"/>
    </location>
</feature>
<organism evidence="7 8">
    <name type="scientific">Lodderomyces elongisporus (strain ATCC 11503 / CBS 2605 / JCM 1781 / NBRC 1676 / NRRL YB-4239)</name>
    <name type="common">Yeast</name>
    <name type="synonym">Saccharomyces elongisporus</name>
    <dbReference type="NCBI Taxonomy" id="379508"/>
    <lineage>
        <taxon>Eukaryota</taxon>
        <taxon>Fungi</taxon>
        <taxon>Dikarya</taxon>
        <taxon>Ascomycota</taxon>
        <taxon>Saccharomycotina</taxon>
        <taxon>Pichiomycetes</taxon>
        <taxon>Debaryomycetaceae</taxon>
        <taxon>Candida/Lodderomyces clade</taxon>
        <taxon>Lodderomyces</taxon>
    </lineage>
</organism>
<feature type="domain" description="FYVE-type" evidence="6">
    <location>
        <begin position="293"/>
        <end position="374"/>
    </location>
</feature>
<dbReference type="PANTHER" id="PTHR23164">
    <property type="entry name" value="EARLY ENDOSOME ANTIGEN 1"/>
    <property type="match status" value="1"/>
</dbReference>
<evidence type="ECO:0000256" key="4">
    <source>
        <dbReference type="PROSITE-ProRule" id="PRU00091"/>
    </source>
</evidence>
<proteinExistence type="predicted"/>
<dbReference type="InterPro" id="IPR017455">
    <property type="entry name" value="Znf_FYVE-rel"/>
</dbReference>
<dbReference type="Pfam" id="PF01363">
    <property type="entry name" value="FYVE"/>
    <property type="match status" value="1"/>
</dbReference>
<dbReference type="SUPFAM" id="SSF57903">
    <property type="entry name" value="FYVE/PHD zinc finger"/>
    <property type="match status" value="1"/>
</dbReference>
<dbReference type="HOGENOM" id="CLU_563825_0_0_1"/>
<dbReference type="GO" id="GO:0032266">
    <property type="term" value="F:phosphatidylinositol-3-phosphate binding"/>
    <property type="evidence" value="ECO:0007669"/>
    <property type="project" value="UniProtKB-ARBA"/>
</dbReference>
<dbReference type="PROSITE" id="PS50178">
    <property type="entry name" value="ZF_FYVE"/>
    <property type="match status" value="1"/>
</dbReference>
<evidence type="ECO:0000256" key="2">
    <source>
        <dbReference type="ARBA" id="ARBA00022771"/>
    </source>
</evidence>
<dbReference type="Proteomes" id="UP000001996">
    <property type="component" value="Unassembled WGS sequence"/>
</dbReference>
<evidence type="ECO:0000256" key="3">
    <source>
        <dbReference type="ARBA" id="ARBA00022833"/>
    </source>
</evidence>
<keyword evidence="3" id="KW-0862">Zinc</keyword>
<dbReference type="InterPro" id="IPR011011">
    <property type="entry name" value="Znf_FYVE_PHD"/>
</dbReference>
<keyword evidence="1" id="KW-0479">Metal-binding</keyword>
<feature type="compositionally biased region" description="Polar residues" evidence="5">
    <location>
        <begin position="48"/>
        <end position="84"/>
    </location>
</feature>
<dbReference type="Gene3D" id="3.30.40.10">
    <property type="entry name" value="Zinc/RING finger domain, C3HC4 (zinc finger)"/>
    <property type="match status" value="1"/>
</dbReference>
<reference evidence="7 8" key="1">
    <citation type="journal article" date="2009" name="Nature">
        <title>Evolution of pathogenicity and sexual reproduction in eight Candida genomes.</title>
        <authorList>
            <person name="Butler G."/>
            <person name="Rasmussen M.D."/>
            <person name="Lin M.F."/>
            <person name="Santos M.A."/>
            <person name="Sakthikumar S."/>
            <person name="Munro C.A."/>
            <person name="Rheinbay E."/>
            <person name="Grabherr M."/>
            <person name="Forche A."/>
            <person name="Reedy J.L."/>
            <person name="Agrafioti I."/>
            <person name="Arnaud M.B."/>
            <person name="Bates S."/>
            <person name="Brown A.J."/>
            <person name="Brunke S."/>
            <person name="Costanzo M.C."/>
            <person name="Fitzpatrick D.A."/>
            <person name="de Groot P.W."/>
            <person name="Harris D."/>
            <person name="Hoyer L.L."/>
            <person name="Hube B."/>
            <person name="Klis F.M."/>
            <person name="Kodira C."/>
            <person name="Lennard N."/>
            <person name="Logue M.E."/>
            <person name="Martin R."/>
            <person name="Neiman A.M."/>
            <person name="Nikolaou E."/>
            <person name="Quail M.A."/>
            <person name="Quinn J."/>
            <person name="Santos M.C."/>
            <person name="Schmitzberger F.F."/>
            <person name="Sherlock G."/>
            <person name="Shah P."/>
            <person name="Silverstein K.A."/>
            <person name="Skrzypek M.S."/>
            <person name="Soll D."/>
            <person name="Staggs R."/>
            <person name="Stansfield I."/>
            <person name="Stumpf M.P."/>
            <person name="Sudbery P.E."/>
            <person name="Srikantha T."/>
            <person name="Zeng Q."/>
            <person name="Berman J."/>
            <person name="Berriman M."/>
            <person name="Heitman J."/>
            <person name="Gow N.A."/>
            <person name="Lorenz M.C."/>
            <person name="Birren B.W."/>
            <person name="Kellis M."/>
            <person name="Cuomo C.A."/>
        </authorList>
    </citation>
    <scope>NUCLEOTIDE SEQUENCE [LARGE SCALE GENOMIC DNA]</scope>
    <source>
        <strain evidence="8">ATCC 11503 / BCRC 21390 / CBS 2605 / JCM 1781 / NBRC 1676 / NRRL YB-4239</strain>
    </source>
</reference>
<dbReference type="InterPro" id="IPR000306">
    <property type="entry name" value="Znf_FYVE"/>
</dbReference>
<dbReference type="VEuPathDB" id="FungiDB:LELG_02914"/>
<keyword evidence="2 4" id="KW-0863">Zinc-finger</keyword>
<dbReference type="InParanoid" id="A5DZX7"/>
<protein>
    <recommendedName>
        <fullName evidence="6">FYVE-type domain-containing protein</fullName>
    </recommendedName>
</protein>
<dbReference type="InterPro" id="IPR013083">
    <property type="entry name" value="Znf_RING/FYVE/PHD"/>
</dbReference>
<evidence type="ECO:0000256" key="1">
    <source>
        <dbReference type="ARBA" id="ARBA00022723"/>
    </source>
</evidence>
<sequence length="449" mass="50238">MTTVEESKTIEDAMALPPFSFSKKPIDKSVSISTDLNITSSLFRESPSKSLNFNTKQGSKQGSNPGSNSGLHHGATQSTRTSNGTGNGMDIDVNDLHSSFGYDEHIRFPRMNSTFYTYNSNTKRSSYSSTEEDSKSRKNGKGTKSAGISRLNSFELAETSNEGGEEKYQPAAFDLTKPLRRLSKKQEEEEEEGGGVGGGERGKENKEEDDIKLILEYTKNNKLYNSISPQAKLKTSLTRMKKPLMTPAVLRPPMERNSSSTTNLLVAAYTTYTILNVANDQLRISEPTHEHWKPNSSTCMGCRARLFSSLVSIIYDVSSCHHCRLCGLVFCNNCLEETVVLDQYANLIVPLPNRVQTHTMKESRVCQKCTRMSQDVTKVISQHVSKDIDESFVIVENPYTAQLPNYQFIKRSRQINTCENGELVNGDYNESRRQSVVGEVPSDWTWSSF</sequence>
<gene>
    <name evidence="7" type="ORF">LELG_02914</name>
</gene>
<dbReference type="EMBL" id="CH981526">
    <property type="protein sequence ID" value="EDK44735.1"/>
    <property type="molecule type" value="Genomic_DNA"/>
</dbReference>